<evidence type="ECO:0000313" key="1">
    <source>
        <dbReference type="EMBL" id="CAI9297728.1"/>
    </source>
</evidence>
<keyword evidence="2" id="KW-1185">Reference proteome</keyword>
<reference evidence="1" key="1">
    <citation type="submission" date="2023-04" db="EMBL/GenBank/DDBJ databases">
        <authorList>
            <person name="Vijverberg K."/>
            <person name="Xiong W."/>
            <person name="Schranz E."/>
        </authorList>
    </citation>
    <scope>NUCLEOTIDE SEQUENCE</scope>
</reference>
<organism evidence="1 2">
    <name type="scientific">Lactuca saligna</name>
    <name type="common">Willowleaf lettuce</name>
    <dbReference type="NCBI Taxonomy" id="75948"/>
    <lineage>
        <taxon>Eukaryota</taxon>
        <taxon>Viridiplantae</taxon>
        <taxon>Streptophyta</taxon>
        <taxon>Embryophyta</taxon>
        <taxon>Tracheophyta</taxon>
        <taxon>Spermatophyta</taxon>
        <taxon>Magnoliopsida</taxon>
        <taxon>eudicotyledons</taxon>
        <taxon>Gunneridae</taxon>
        <taxon>Pentapetalae</taxon>
        <taxon>asterids</taxon>
        <taxon>campanulids</taxon>
        <taxon>Asterales</taxon>
        <taxon>Asteraceae</taxon>
        <taxon>Cichorioideae</taxon>
        <taxon>Cichorieae</taxon>
        <taxon>Lactucinae</taxon>
        <taxon>Lactuca</taxon>
    </lineage>
</organism>
<sequence length="202" mass="23632">MPLRYTPFTGNPDLKLPPPSLVLFYFLLRRQTLTISTTLTVTISEEGTIWSWKSMSGGDREISNFQEKIRFYCWLWVYGFAVSGGYECMCCSSSFQDTSNRHIALAWRNRSFCFALDFVWSIDGKEEYTFSAERMYGGSLLAMCSNDFICLYDWFECRLIQRIDVNNLYWDEAQISGTYKKITSLDIFFLVDKAADHFFSWT</sequence>
<dbReference type="EMBL" id="OX465084">
    <property type="protein sequence ID" value="CAI9297728.1"/>
    <property type="molecule type" value="Genomic_DNA"/>
</dbReference>
<dbReference type="Proteomes" id="UP001177003">
    <property type="component" value="Chromosome 8"/>
</dbReference>
<protein>
    <submittedName>
        <fullName evidence="1">Uncharacterized protein</fullName>
    </submittedName>
</protein>
<gene>
    <name evidence="1" type="ORF">LSALG_LOCUS36522</name>
</gene>
<name>A0AA35ZRU3_LACSI</name>
<accession>A0AA35ZRU3</accession>
<evidence type="ECO:0000313" key="2">
    <source>
        <dbReference type="Proteomes" id="UP001177003"/>
    </source>
</evidence>
<proteinExistence type="predicted"/>
<dbReference type="AlphaFoldDB" id="A0AA35ZRU3"/>